<protein>
    <submittedName>
        <fullName evidence="1">Uncharacterized protein</fullName>
    </submittedName>
</protein>
<name>A0A0F9V3R5_9ZZZZ</name>
<gene>
    <name evidence="1" type="ORF">LCGC14_0147510</name>
</gene>
<sequence length="946" mass="103213">MPAVNTQLRSFIEDLILTMDSTVDTSVGSQWDINVIQPMLDRVGSNPVEVSVEQLIKDRIKTIDPQLSTDGGSALGATSVNIATHIFAPLRNELVALRKSMSLRNADIMSEDEMDALVANFFIERISGDKSTGNIRIYYINPVALSVSPLNRVLAINDLAFFPSTTTNISAEDMSFNVDGSRFYVDVAVIAENEGDEYNIDINQVTTIEGLLPGPIKVTNREQFKDGRTPQTNEDLAAVAANSLTVRDINTLKGINFVLPDNFLAVNDIEVVAYGNSEMRRDRITGVLEDFVILERIAVTIVTADPAGSITGTISSGGGLTTTVISPDHGLENENEVNITLTTSYNGVSVLSNVTPHTYDIPISFVADETGSWTREPLKKFRLPIGPADPSLPLDVYINDVIDPTWTFGTGPDYNFIENVSAPIVSDVIKATYRYNFSTDLEQLSISDIPGGFLGPAPLLTDPNEVAVGGKTDIYIKETDLSVGSYDLVTISPTNPVQVIAVQDPESLLNLVSKPLVRMVSVERIDQLSLQPTGEIIPKKDPVDIRTATFVGGGGPNGIGPGTDHATGTVRFYFLDPTSFSTNLDLDGGTEFETDDGIKVFPIRIGVDADFGNPTSGYAQATAEGTVDPSGNATIFELPSGNTSWDNVEVGSILTDVIAGVPQSPQYIITDIVPSTDISGIAKITIVRQDLTPIVATDYGYRPTAAPVTDTIIDWVISPGTSKAFMEARGKDNGLYYFDMLCYADPIDNTGNFSEDTELVVVDGNYFSEGWYLETANDKFSFSVYEELTIGFTSTFDDYTLFISNNSVRLNYEYGSGLNEIQDFVTSDINRVVVEDVMIRHFLPAFVRLKINYKTETIVDELAVVNGMEEYIEGVGSLDPLEAFEVQKVLQGNGASFVELPFELVVIEIDEQRSYKTIRSISQIILSSRTKRFLLDTDQVELTDIS</sequence>
<evidence type="ECO:0000313" key="1">
    <source>
        <dbReference type="EMBL" id="KKN98639.1"/>
    </source>
</evidence>
<organism evidence="1">
    <name type="scientific">marine sediment metagenome</name>
    <dbReference type="NCBI Taxonomy" id="412755"/>
    <lineage>
        <taxon>unclassified sequences</taxon>
        <taxon>metagenomes</taxon>
        <taxon>ecological metagenomes</taxon>
    </lineage>
</organism>
<reference evidence="1" key="1">
    <citation type="journal article" date="2015" name="Nature">
        <title>Complex archaea that bridge the gap between prokaryotes and eukaryotes.</title>
        <authorList>
            <person name="Spang A."/>
            <person name="Saw J.H."/>
            <person name="Jorgensen S.L."/>
            <person name="Zaremba-Niedzwiedzka K."/>
            <person name="Martijn J."/>
            <person name="Lind A.E."/>
            <person name="van Eijk R."/>
            <person name="Schleper C."/>
            <person name="Guy L."/>
            <person name="Ettema T.J."/>
        </authorList>
    </citation>
    <scope>NUCLEOTIDE SEQUENCE</scope>
</reference>
<comment type="caution">
    <text evidence="1">The sequence shown here is derived from an EMBL/GenBank/DDBJ whole genome shotgun (WGS) entry which is preliminary data.</text>
</comment>
<accession>A0A0F9V3R5</accession>
<proteinExistence type="predicted"/>
<dbReference type="AlphaFoldDB" id="A0A0F9V3R5"/>
<dbReference type="EMBL" id="LAZR01000051">
    <property type="protein sequence ID" value="KKN98639.1"/>
    <property type="molecule type" value="Genomic_DNA"/>
</dbReference>